<gene>
    <name evidence="1" type="ORF">PoB_005704400</name>
</gene>
<dbReference type="AlphaFoldDB" id="A0AAV4CI94"/>
<protein>
    <submittedName>
        <fullName evidence="1">Uncharacterized protein</fullName>
    </submittedName>
</protein>
<comment type="caution">
    <text evidence="1">The sequence shown here is derived from an EMBL/GenBank/DDBJ whole genome shotgun (WGS) entry which is preliminary data.</text>
</comment>
<reference evidence="1 2" key="1">
    <citation type="journal article" date="2021" name="Elife">
        <title>Chloroplast acquisition without the gene transfer in kleptoplastic sea slugs, Plakobranchus ocellatus.</title>
        <authorList>
            <person name="Maeda T."/>
            <person name="Takahashi S."/>
            <person name="Yoshida T."/>
            <person name="Shimamura S."/>
            <person name="Takaki Y."/>
            <person name="Nagai Y."/>
            <person name="Toyoda A."/>
            <person name="Suzuki Y."/>
            <person name="Arimoto A."/>
            <person name="Ishii H."/>
            <person name="Satoh N."/>
            <person name="Nishiyama T."/>
            <person name="Hasebe M."/>
            <person name="Maruyama T."/>
            <person name="Minagawa J."/>
            <person name="Obokata J."/>
            <person name="Shigenobu S."/>
        </authorList>
    </citation>
    <scope>NUCLEOTIDE SEQUENCE [LARGE SCALE GENOMIC DNA]</scope>
</reference>
<evidence type="ECO:0000313" key="2">
    <source>
        <dbReference type="Proteomes" id="UP000735302"/>
    </source>
</evidence>
<keyword evidence="2" id="KW-1185">Reference proteome</keyword>
<dbReference type="EMBL" id="BLXT01006239">
    <property type="protein sequence ID" value="GFO30539.1"/>
    <property type="molecule type" value="Genomic_DNA"/>
</dbReference>
<sequence>MSIAMYQESGSGPLQECRSRCAKRVDVDHFRKVYCNVPKRWKSTTVEKYIVMYQNSGSRLMQKCRLRCTKTVEVDKCRNVDRDVPKQWKWTNAEM</sequence>
<evidence type="ECO:0000313" key="1">
    <source>
        <dbReference type="EMBL" id="GFO30539.1"/>
    </source>
</evidence>
<organism evidence="1 2">
    <name type="scientific">Plakobranchus ocellatus</name>
    <dbReference type="NCBI Taxonomy" id="259542"/>
    <lineage>
        <taxon>Eukaryota</taxon>
        <taxon>Metazoa</taxon>
        <taxon>Spiralia</taxon>
        <taxon>Lophotrochozoa</taxon>
        <taxon>Mollusca</taxon>
        <taxon>Gastropoda</taxon>
        <taxon>Heterobranchia</taxon>
        <taxon>Euthyneura</taxon>
        <taxon>Panpulmonata</taxon>
        <taxon>Sacoglossa</taxon>
        <taxon>Placobranchoidea</taxon>
        <taxon>Plakobranchidae</taxon>
        <taxon>Plakobranchus</taxon>
    </lineage>
</organism>
<proteinExistence type="predicted"/>
<name>A0AAV4CI94_9GAST</name>
<accession>A0AAV4CI94</accession>
<dbReference type="Proteomes" id="UP000735302">
    <property type="component" value="Unassembled WGS sequence"/>
</dbReference>